<dbReference type="InterPro" id="IPR049892">
    <property type="entry name" value="AA9"/>
</dbReference>
<dbReference type="CDD" id="cd21175">
    <property type="entry name" value="LPMO_AA9"/>
    <property type="match status" value="1"/>
</dbReference>
<evidence type="ECO:0000256" key="4">
    <source>
        <dbReference type="ARBA" id="ARBA00022729"/>
    </source>
</evidence>
<dbReference type="GO" id="GO:0030245">
    <property type="term" value="P:cellulose catabolic process"/>
    <property type="evidence" value="ECO:0007669"/>
    <property type="project" value="UniProtKB-KW"/>
</dbReference>
<evidence type="ECO:0000313" key="15">
    <source>
        <dbReference type="EMBL" id="SPO04776.1"/>
    </source>
</evidence>
<evidence type="ECO:0000256" key="5">
    <source>
        <dbReference type="ARBA" id="ARBA00023001"/>
    </source>
</evidence>
<evidence type="ECO:0000256" key="11">
    <source>
        <dbReference type="ARBA" id="ARBA00047174"/>
    </source>
</evidence>
<evidence type="ECO:0000259" key="14">
    <source>
        <dbReference type="Pfam" id="PF03443"/>
    </source>
</evidence>
<feature type="domain" description="Auxiliary Activity family 9 catalytic" evidence="14">
    <location>
        <begin position="21"/>
        <end position="226"/>
    </location>
</feature>
<keyword evidence="16" id="KW-1185">Reference proteome</keyword>
<dbReference type="EMBL" id="ONZQ02000011">
    <property type="protein sequence ID" value="SPO04776.1"/>
    <property type="molecule type" value="Genomic_DNA"/>
</dbReference>
<keyword evidence="7" id="KW-0119">Carbohydrate metabolism</keyword>
<dbReference type="PANTHER" id="PTHR33353:SF34">
    <property type="entry name" value="ENDO-BETA-1,4-GLUCANASE D"/>
    <property type="match status" value="1"/>
</dbReference>
<comment type="catalytic activity">
    <reaction evidence="10">
        <text>[(1-&gt;4)-beta-D-glucosyl]n+m + reduced acceptor + O2 = 4-dehydro-beta-D-glucosyl-[(1-&gt;4)-beta-D-glucosyl]n-1 + [(1-&gt;4)-beta-D-glucosyl]m + acceptor + H2O.</text>
        <dbReference type="EC" id="1.14.99.56"/>
    </reaction>
</comment>
<evidence type="ECO:0000256" key="8">
    <source>
        <dbReference type="ARBA" id="ARBA00023326"/>
    </source>
</evidence>
<accession>A0AAE8N1M3</accession>
<dbReference type="Pfam" id="PF03443">
    <property type="entry name" value="AA9"/>
    <property type="match status" value="1"/>
</dbReference>
<organism evidence="15 16">
    <name type="scientific">Cephalotrichum gorgonifer</name>
    <dbReference type="NCBI Taxonomy" id="2041049"/>
    <lineage>
        <taxon>Eukaryota</taxon>
        <taxon>Fungi</taxon>
        <taxon>Dikarya</taxon>
        <taxon>Ascomycota</taxon>
        <taxon>Pezizomycotina</taxon>
        <taxon>Sordariomycetes</taxon>
        <taxon>Hypocreomycetidae</taxon>
        <taxon>Microascales</taxon>
        <taxon>Microascaceae</taxon>
        <taxon>Cephalotrichum</taxon>
    </lineage>
</organism>
<comment type="similarity">
    <text evidence="9">Belongs to the polysaccharide monooxygenase AA9 family.</text>
</comment>
<evidence type="ECO:0000256" key="2">
    <source>
        <dbReference type="ARBA" id="ARBA00004613"/>
    </source>
</evidence>
<dbReference type="InterPro" id="IPR005103">
    <property type="entry name" value="AA9_LPMO"/>
</dbReference>
<comment type="cofactor">
    <cofactor evidence="1">
        <name>Cu(2+)</name>
        <dbReference type="ChEBI" id="CHEBI:29036"/>
    </cofactor>
</comment>
<dbReference type="AlphaFoldDB" id="A0AAE8N1M3"/>
<reference evidence="15" key="1">
    <citation type="submission" date="2018-03" db="EMBL/GenBank/DDBJ databases">
        <authorList>
            <person name="Guldener U."/>
        </authorList>
    </citation>
    <scope>NUCLEOTIDE SEQUENCE</scope>
</reference>
<keyword evidence="4 13" id="KW-0732">Signal</keyword>
<evidence type="ECO:0000256" key="3">
    <source>
        <dbReference type="ARBA" id="ARBA00022525"/>
    </source>
</evidence>
<dbReference type="GO" id="GO:0005576">
    <property type="term" value="C:extracellular region"/>
    <property type="evidence" value="ECO:0007669"/>
    <property type="project" value="UniProtKB-SubCell"/>
</dbReference>
<comment type="caution">
    <text evidence="15">The sequence shown here is derived from an EMBL/GenBank/DDBJ whole genome shotgun (WGS) entry which is preliminary data.</text>
</comment>
<keyword evidence="6" id="KW-1015">Disulfide bond</keyword>
<keyword evidence="5" id="KW-0136">Cellulose degradation</keyword>
<evidence type="ECO:0000256" key="6">
    <source>
        <dbReference type="ARBA" id="ARBA00023157"/>
    </source>
</evidence>
<feature type="signal peptide" evidence="13">
    <location>
        <begin position="1"/>
        <end position="20"/>
    </location>
</feature>
<keyword evidence="8" id="KW-0624">Polysaccharide degradation</keyword>
<evidence type="ECO:0000256" key="7">
    <source>
        <dbReference type="ARBA" id="ARBA00023277"/>
    </source>
</evidence>
<gene>
    <name evidence="15" type="ORF">DNG_07461</name>
</gene>
<comment type="subcellular location">
    <subcellularLocation>
        <location evidence="2">Secreted</location>
    </subcellularLocation>
</comment>
<proteinExistence type="inferred from homology"/>
<feature type="compositionally biased region" description="Low complexity" evidence="12">
    <location>
        <begin position="292"/>
        <end position="304"/>
    </location>
</feature>
<feature type="region of interest" description="Disordered" evidence="12">
    <location>
        <begin position="261"/>
        <end position="319"/>
    </location>
</feature>
<protein>
    <recommendedName>
        <fullName evidence="11">lytic cellulose monooxygenase (C4-dehydrogenating)</fullName>
        <ecNumber evidence="11">1.14.99.56</ecNumber>
    </recommendedName>
</protein>
<dbReference type="PANTHER" id="PTHR33353">
    <property type="entry name" value="PUTATIVE (AFU_ORTHOLOGUE AFUA_1G12560)-RELATED"/>
    <property type="match status" value="1"/>
</dbReference>
<evidence type="ECO:0000256" key="13">
    <source>
        <dbReference type="SAM" id="SignalP"/>
    </source>
</evidence>
<dbReference type="EC" id="1.14.99.56" evidence="11"/>
<sequence>MPSFTVAAATVLLAAASVAAHGEVVGVYAPDGTFYKGFDIWDSSNPDSVGWATSVTDDGFVGKESYDNFDIACHRDSSPGAISVSVAAGEVLTLEWSTWPKSHHGPVLDYLAPCGTAGCSTAQKEKLEWFKISEVGIVTPGVGDSGVWGADLLIANSFKWQVQIPEGLAAGEYVLRHEIISLHELGAPQHYPQCVNVKVTSDGGDSVPSGILATELYAEYVDFNIYQPFETYPIPGPAMIAGASPILDQGSGVGLPAAPIEDSEGDFEEGLTTGVDAPAPTPTAPVGGPGGVVVAEPTVTAAPTRKPCSARRRNAGAQN</sequence>
<evidence type="ECO:0000256" key="10">
    <source>
        <dbReference type="ARBA" id="ARBA00045077"/>
    </source>
</evidence>
<evidence type="ECO:0000256" key="9">
    <source>
        <dbReference type="ARBA" id="ARBA00044502"/>
    </source>
</evidence>
<evidence type="ECO:0000313" key="16">
    <source>
        <dbReference type="Proteomes" id="UP001187682"/>
    </source>
</evidence>
<evidence type="ECO:0000256" key="1">
    <source>
        <dbReference type="ARBA" id="ARBA00001973"/>
    </source>
</evidence>
<evidence type="ECO:0000256" key="12">
    <source>
        <dbReference type="SAM" id="MobiDB-lite"/>
    </source>
</evidence>
<name>A0AAE8N1M3_9PEZI</name>
<feature type="chain" id="PRO_5042072109" description="lytic cellulose monooxygenase (C4-dehydrogenating)" evidence="13">
    <location>
        <begin position="21"/>
        <end position="319"/>
    </location>
</feature>
<keyword evidence="3" id="KW-0964">Secreted</keyword>
<feature type="compositionally biased region" description="Basic residues" evidence="12">
    <location>
        <begin position="308"/>
        <end position="319"/>
    </location>
</feature>
<dbReference type="Proteomes" id="UP001187682">
    <property type="component" value="Unassembled WGS sequence"/>
</dbReference>
<dbReference type="Gene3D" id="2.70.50.70">
    <property type="match status" value="1"/>
</dbReference>